<comment type="caution">
    <text evidence="2">The sequence shown here is derived from an EMBL/GenBank/DDBJ whole genome shotgun (WGS) entry which is preliminary data.</text>
</comment>
<dbReference type="AlphaFoldDB" id="A0A368K8K2"/>
<name>A0A368K8K2_9HYPH</name>
<dbReference type="Gene3D" id="3.30.720.120">
    <property type="match status" value="1"/>
</dbReference>
<dbReference type="InterPro" id="IPR037523">
    <property type="entry name" value="VOC_core"/>
</dbReference>
<dbReference type="OrthoDB" id="9795306at2"/>
<feature type="domain" description="VOC" evidence="1">
    <location>
        <begin position="17"/>
        <end position="140"/>
    </location>
</feature>
<reference evidence="2 3" key="1">
    <citation type="submission" date="2018-07" db="EMBL/GenBank/DDBJ databases">
        <title>The draft genome of Phyllobacterium salinisoli.</title>
        <authorList>
            <person name="Liu L."/>
            <person name="Li L."/>
            <person name="Zhang X."/>
            <person name="Liang L."/>
        </authorList>
    </citation>
    <scope>NUCLEOTIDE SEQUENCE [LARGE SCALE GENOMIC DNA]</scope>
    <source>
        <strain evidence="2 3">LLAN61</strain>
    </source>
</reference>
<dbReference type="PROSITE" id="PS51819">
    <property type="entry name" value="VOC"/>
    <property type="match status" value="1"/>
</dbReference>
<dbReference type="InterPro" id="IPR004360">
    <property type="entry name" value="Glyas_Fos-R_dOase_dom"/>
</dbReference>
<proteinExistence type="predicted"/>
<protein>
    <submittedName>
        <fullName evidence="2">VOC family protein</fullName>
    </submittedName>
</protein>
<dbReference type="PANTHER" id="PTHR34109">
    <property type="entry name" value="BNAUNNG04460D PROTEIN-RELATED"/>
    <property type="match status" value="1"/>
</dbReference>
<dbReference type="PANTHER" id="PTHR34109:SF1">
    <property type="entry name" value="VOC DOMAIN-CONTAINING PROTEIN"/>
    <property type="match status" value="1"/>
</dbReference>
<evidence type="ECO:0000259" key="1">
    <source>
        <dbReference type="PROSITE" id="PS51819"/>
    </source>
</evidence>
<keyword evidence="3" id="KW-1185">Reference proteome</keyword>
<dbReference type="RefSeq" id="WP_114438779.1">
    <property type="nucleotide sequence ID" value="NZ_QOZG01000001.1"/>
</dbReference>
<dbReference type="Gene3D" id="3.30.720.110">
    <property type="match status" value="1"/>
</dbReference>
<organism evidence="2 3">
    <name type="scientific">Phyllobacterium salinisoli</name>
    <dbReference type="NCBI Taxonomy" id="1899321"/>
    <lineage>
        <taxon>Bacteria</taxon>
        <taxon>Pseudomonadati</taxon>
        <taxon>Pseudomonadota</taxon>
        <taxon>Alphaproteobacteria</taxon>
        <taxon>Hyphomicrobiales</taxon>
        <taxon>Phyllobacteriaceae</taxon>
        <taxon>Phyllobacterium</taxon>
    </lineage>
</organism>
<dbReference type="EMBL" id="QOZG01000001">
    <property type="protein sequence ID" value="RCS25687.1"/>
    <property type="molecule type" value="Genomic_DNA"/>
</dbReference>
<evidence type="ECO:0000313" key="3">
    <source>
        <dbReference type="Proteomes" id="UP000253420"/>
    </source>
</evidence>
<dbReference type="SUPFAM" id="SSF54593">
    <property type="entry name" value="Glyoxalase/Bleomycin resistance protein/Dihydroxybiphenyl dioxygenase"/>
    <property type="match status" value="1"/>
</dbReference>
<dbReference type="Proteomes" id="UP000253420">
    <property type="component" value="Unassembled WGS sequence"/>
</dbReference>
<accession>A0A368K8K2</accession>
<dbReference type="CDD" id="cd07246">
    <property type="entry name" value="VOC_like"/>
    <property type="match status" value="1"/>
</dbReference>
<sequence>MTERAGATATSNPSPKVLGGLVPYLQVDGALKAAQFYKRAFGAEEAFVVPPDEQGRTMHVHLYINGSSLMLCDPYPDHGHPLEKPQGFTMQLVVDDIDAWWNRAVEAGAEVVMPIEVMFWGDRYGQLRDPFGILWAMNAPVKAG</sequence>
<evidence type="ECO:0000313" key="2">
    <source>
        <dbReference type="EMBL" id="RCS25687.1"/>
    </source>
</evidence>
<gene>
    <name evidence="2" type="ORF">DUT91_02615</name>
</gene>
<dbReference type="InterPro" id="IPR029068">
    <property type="entry name" value="Glyas_Bleomycin-R_OHBP_Dase"/>
</dbReference>
<dbReference type="Pfam" id="PF00903">
    <property type="entry name" value="Glyoxalase"/>
    <property type="match status" value="1"/>
</dbReference>